<evidence type="ECO:0000313" key="3">
    <source>
        <dbReference type="Proteomes" id="UP000218554"/>
    </source>
</evidence>
<dbReference type="CDD" id="cd07067">
    <property type="entry name" value="HP_PGM_like"/>
    <property type="match status" value="1"/>
</dbReference>
<dbReference type="GO" id="GO:0004331">
    <property type="term" value="F:fructose-2,6-bisphosphate 2-phosphatase activity"/>
    <property type="evidence" value="ECO:0007669"/>
    <property type="project" value="TreeGrafter"/>
</dbReference>
<dbReference type="EMBL" id="AP014862">
    <property type="protein sequence ID" value="BAU74656.1"/>
    <property type="molecule type" value="Genomic_DNA"/>
</dbReference>
<proteinExistence type="predicted"/>
<dbReference type="PANTHER" id="PTHR46517">
    <property type="entry name" value="FRUCTOSE-2,6-BISPHOSPHATASE TIGAR"/>
    <property type="match status" value="1"/>
</dbReference>
<protein>
    <submittedName>
        <fullName evidence="2">Alpha-ribazole-5'-phosphate phosphatase</fullName>
        <ecNumber evidence="2">3.1.3.73</ecNumber>
    </submittedName>
</protein>
<sequence length="238" mass="26718">MTADSRPTVRRRCYLVRHGQVDYFDEQGRPLDPRGVSLSRTGTHQARALGQVLQGVRLGRALCSDYPRARQTLDLVLMERDMPIESLPELREIRAGRLREIPREELRDRVLGTYRSAGDPGASFLGGERWDAFQARVLSRFLELLQDPGWEHLLIVSHDAVNRILLGWATGLGLSGIAAFEQDNACLNVIDIDMQDCQVVGAMVRLLNFTPYDPHKAGIHETVLEHLFSAIQPDGLKA</sequence>
<dbReference type="Gene3D" id="3.40.50.1240">
    <property type="entry name" value="Phosphoglycerate mutase-like"/>
    <property type="match status" value="1"/>
</dbReference>
<reference evidence="2 3" key="2">
    <citation type="journal article" date="2017" name="Int. J. Syst. Evol. Microbiol.">
        <title>Pseudomonas furukawaii sp. nov., a polychlorinated biphenyl-degrading bacterium isolated from biphenyl-contaminated soil in Japan.</title>
        <authorList>
            <person name="Kimura N."/>
            <person name="Watanabe T."/>
            <person name="Suenaga H."/>
            <person name="Fujihara H."/>
            <person name="Futagami T."/>
            <person name="Goto M."/>
            <person name="Hanada S."/>
            <person name="Hirose J."/>
        </authorList>
    </citation>
    <scope>NUCLEOTIDE SEQUENCE [LARGE SCALE GENOMIC DNA]</scope>
    <source>
        <strain evidence="3">DSM 10086 / NBRC 110670 / KF707</strain>
    </source>
</reference>
<dbReference type="InterPro" id="IPR051695">
    <property type="entry name" value="Phosphoglycerate_Mutase"/>
</dbReference>
<dbReference type="RefSeq" id="WP_003450520.1">
    <property type="nucleotide sequence ID" value="NZ_AJMR01000113.1"/>
</dbReference>
<dbReference type="GO" id="GO:0045820">
    <property type="term" value="P:negative regulation of glycolytic process"/>
    <property type="evidence" value="ECO:0007669"/>
    <property type="project" value="TreeGrafter"/>
</dbReference>
<dbReference type="EC" id="3.1.3.73" evidence="2"/>
<dbReference type="SMART" id="SM00855">
    <property type="entry name" value="PGAM"/>
    <property type="match status" value="1"/>
</dbReference>
<dbReference type="SUPFAM" id="SSF53254">
    <property type="entry name" value="Phosphoglycerate mutase-like"/>
    <property type="match status" value="1"/>
</dbReference>
<evidence type="ECO:0000313" key="2">
    <source>
        <dbReference type="EMBL" id="BAU74656.1"/>
    </source>
</evidence>
<dbReference type="InterPro" id="IPR029033">
    <property type="entry name" value="His_PPase_superfam"/>
</dbReference>
<dbReference type="GO" id="GO:0043755">
    <property type="term" value="F:alpha-ribazole phosphatase activity"/>
    <property type="evidence" value="ECO:0007669"/>
    <property type="project" value="UniProtKB-EC"/>
</dbReference>
<dbReference type="InterPro" id="IPR013078">
    <property type="entry name" value="His_Pase_superF_clade-1"/>
</dbReference>
<dbReference type="Pfam" id="PF00300">
    <property type="entry name" value="His_Phos_1"/>
    <property type="match status" value="1"/>
</dbReference>
<dbReference type="AlphaFoldDB" id="A0AAD1BZR8"/>
<keyword evidence="3" id="KW-1185">Reference proteome</keyword>
<reference evidence="3" key="1">
    <citation type="submission" date="2015-05" db="EMBL/GenBank/DDBJ databases">
        <title>Draft genome sequencing of a biphenyl-degrading bacterium, Pseudomonas balearica KF707 (=NBRC110670).</title>
        <authorList>
            <person name="Kimura N."/>
            <person name="Hirose J."/>
            <person name="Watanabe T."/>
            <person name="Suenaga H."/>
            <person name="Fujihara H."/>
            <person name="Noguchi M."/>
            <person name="Hashimoto M."/>
            <person name="Shimodaira J."/>
            <person name="Tsuchikane K."/>
            <person name="Hosoyama A."/>
            <person name="Yamazoe A."/>
            <person name="Fujita N."/>
            <person name="Furukawa K."/>
        </authorList>
    </citation>
    <scope>NUCLEOTIDE SEQUENCE [LARGE SCALE GENOMIC DNA]</scope>
    <source>
        <strain evidence="3">DSM 10086 / NBRC 110670 / KF707</strain>
    </source>
</reference>
<accession>A0AAD1BZR8</accession>
<dbReference type="Proteomes" id="UP000218554">
    <property type="component" value="Chromosome"/>
</dbReference>
<dbReference type="GO" id="GO:0005829">
    <property type="term" value="C:cytosol"/>
    <property type="evidence" value="ECO:0007669"/>
    <property type="project" value="TreeGrafter"/>
</dbReference>
<gene>
    <name evidence="2" type="ORF">KF707C_29680</name>
</gene>
<evidence type="ECO:0000256" key="1">
    <source>
        <dbReference type="ARBA" id="ARBA00022801"/>
    </source>
</evidence>
<dbReference type="KEGG" id="pfuw:KF707C_29680"/>
<dbReference type="GO" id="GO:0043456">
    <property type="term" value="P:regulation of pentose-phosphate shunt"/>
    <property type="evidence" value="ECO:0007669"/>
    <property type="project" value="TreeGrafter"/>
</dbReference>
<name>A0AAD1BZR8_METFU</name>
<dbReference type="PANTHER" id="PTHR46517:SF1">
    <property type="entry name" value="FRUCTOSE-2,6-BISPHOSPHATASE TIGAR"/>
    <property type="match status" value="1"/>
</dbReference>
<keyword evidence="1 2" id="KW-0378">Hydrolase</keyword>
<organism evidence="2 3">
    <name type="scientific">Metapseudomonas furukawaii</name>
    <name type="common">Pseudomonas furukawaii</name>
    <dbReference type="NCBI Taxonomy" id="1149133"/>
    <lineage>
        <taxon>Bacteria</taxon>
        <taxon>Pseudomonadati</taxon>
        <taxon>Pseudomonadota</taxon>
        <taxon>Gammaproteobacteria</taxon>
        <taxon>Pseudomonadales</taxon>
        <taxon>Pseudomonadaceae</taxon>
        <taxon>Metapseudomonas</taxon>
    </lineage>
</organism>